<feature type="non-terminal residue" evidence="1">
    <location>
        <position position="264"/>
    </location>
</feature>
<name>A0A382YD47_9ZZZZ</name>
<organism evidence="1">
    <name type="scientific">marine metagenome</name>
    <dbReference type="NCBI Taxonomy" id="408172"/>
    <lineage>
        <taxon>unclassified sequences</taxon>
        <taxon>metagenomes</taxon>
        <taxon>ecological metagenomes</taxon>
    </lineage>
</organism>
<dbReference type="EMBL" id="UINC01174359">
    <property type="protein sequence ID" value="SVD80438.1"/>
    <property type="molecule type" value="Genomic_DNA"/>
</dbReference>
<gene>
    <name evidence="1" type="ORF">METZ01_LOCUS433292</name>
</gene>
<dbReference type="AlphaFoldDB" id="A0A382YD47"/>
<evidence type="ECO:0000313" key="1">
    <source>
        <dbReference type="EMBL" id="SVD80438.1"/>
    </source>
</evidence>
<accession>A0A382YD47</accession>
<proteinExistence type="predicted"/>
<reference evidence="1" key="1">
    <citation type="submission" date="2018-05" db="EMBL/GenBank/DDBJ databases">
        <authorList>
            <person name="Lanie J.A."/>
            <person name="Ng W.-L."/>
            <person name="Kazmierczak K.M."/>
            <person name="Andrzejewski T.M."/>
            <person name="Davidsen T.M."/>
            <person name="Wayne K.J."/>
            <person name="Tettelin H."/>
            <person name="Glass J.I."/>
            <person name="Rusch D."/>
            <person name="Podicherti R."/>
            <person name="Tsui H.-C.T."/>
            <person name="Winkler M.E."/>
        </authorList>
    </citation>
    <scope>NUCLEOTIDE SEQUENCE</scope>
</reference>
<sequence>DWDDALRRGRLLRGQTNQALIAGLGYEIESAGPHTSLLVTAAGKHAVAVFLDEGDEFEIPAQKFELFSPVTHALAAADRLGLDWVVLVRGSTLRLYPARPDVGVGRRGRSGTYVEVSLALIGDDQIGMVPLFFDSGALQSGGTVDQVLESSSLFVAELGKRLRDRVYFDAVPVLAAVLASKHGDTTPEGLQEAYAQTMTVLFRLLFVAYAEDKELLPYRTNGAYAEHSLTTLAKRLSEYRRTGETFDANGTDLWDGAQALWAAI</sequence>
<protein>
    <submittedName>
        <fullName evidence="1">Uncharacterized protein</fullName>
    </submittedName>
</protein>
<feature type="non-terminal residue" evidence="1">
    <location>
        <position position="1"/>
    </location>
</feature>